<accession>A0A8S1MA26</accession>
<protein>
    <submittedName>
        <fullName evidence="1">Uncharacterized protein</fullName>
    </submittedName>
</protein>
<comment type="caution">
    <text evidence="1">The sequence shown here is derived from an EMBL/GenBank/DDBJ whole genome shotgun (WGS) entry which is preliminary data.</text>
</comment>
<evidence type="ECO:0000313" key="1">
    <source>
        <dbReference type="EMBL" id="CAD8075592.1"/>
    </source>
</evidence>
<organism evidence="1 2">
    <name type="scientific">Paramecium sonneborni</name>
    <dbReference type="NCBI Taxonomy" id="65129"/>
    <lineage>
        <taxon>Eukaryota</taxon>
        <taxon>Sar</taxon>
        <taxon>Alveolata</taxon>
        <taxon>Ciliophora</taxon>
        <taxon>Intramacronucleata</taxon>
        <taxon>Oligohymenophorea</taxon>
        <taxon>Peniculida</taxon>
        <taxon>Parameciidae</taxon>
        <taxon>Paramecium</taxon>
    </lineage>
</organism>
<dbReference type="EMBL" id="CAJJDN010000033">
    <property type="protein sequence ID" value="CAD8075592.1"/>
    <property type="molecule type" value="Genomic_DNA"/>
</dbReference>
<proteinExistence type="predicted"/>
<gene>
    <name evidence="1" type="ORF">PSON_ATCC_30995.1.T0330307</name>
</gene>
<dbReference type="AlphaFoldDB" id="A0A8S1MA26"/>
<dbReference type="Proteomes" id="UP000692954">
    <property type="component" value="Unassembled WGS sequence"/>
</dbReference>
<name>A0A8S1MA26_9CILI</name>
<keyword evidence="2" id="KW-1185">Reference proteome</keyword>
<sequence>MNIRECESEDEFRSKVVQDAKNILRDSTAQLKLLIYKQPIKNREQNKKMILIAAEEPSCFKKEEEKNKQVSQKFCLLYKMYQREFCLLRRASKGLLQTSFSIKEITKCQI</sequence>
<reference evidence="1" key="1">
    <citation type="submission" date="2021-01" db="EMBL/GenBank/DDBJ databases">
        <authorList>
            <consortium name="Genoscope - CEA"/>
            <person name="William W."/>
        </authorList>
    </citation>
    <scope>NUCLEOTIDE SEQUENCE</scope>
</reference>
<evidence type="ECO:0000313" key="2">
    <source>
        <dbReference type="Proteomes" id="UP000692954"/>
    </source>
</evidence>